<evidence type="ECO:0000259" key="7">
    <source>
        <dbReference type="PROSITE" id="PS51007"/>
    </source>
</evidence>
<dbReference type="GO" id="GO:0009055">
    <property type="term" value="F:electron transfer activity"/>
    <property type="evidence" value="ECO:0007669"/>
    <property type="project" value="InterPro"/>
</dbReference>
<feature type="binding site" description="covalent" evidence="4">
    <location>
        <position position="146"/>
    </location>
    <ligand>
        <name>heme c</name>
        <dbReference type="ChEBI" id="CHEBI:61717"/>
        <label>2</label>
    </ligand>
</feature>
<dbReference type="EMBL" id="MTSD02000002">
    <property type="protein sequence ID" value="OOV87486.1"/>
    <property type="molecule type" value="Genomic_DNA"/>
</dbReference>
<dbReference type="InterPro" id="IPR050597">
    <property type="entry name" value="Cytochrome_c_Oxidase_Subunit"/>
</dbReference>
<evidence type="ECO:0000256" key="3">
    <source>
        <dbReference type="ARBA" id="ARBA00023004"/>
    </source>
</evidence>
<feature type="signal peptide" evidence="6">
    <location>
        <begin position="1"/>
        <end position="29"/>
    </location>
</feature>
<feature type="chain" id="PRO_5012074735" description="Cytochrome c domain-containing protein" evidence="6">
    <location>
        <begin position="30"/>
        <end position="217"/>
    </location>
</feature>
<evidence type="ECO:0000256" key="2">
    <source>
        <dbReference type="ARBA" id="ARBA00022723"/>
    </source>
</evidence>
<evidence type="ECO:0000313" key="9">
    <source>
        <dbReference type="Proteomes" id="UP000190064"/>
    </source>
</evidence>
<feature type="binding site" description="axial binding residue" evidence="5">
    <location>
        <position position="47"/>
    </location>
    <ligand>
        <name>heme c</name>
        <dbReference type="ChEBI" id="CHEBI:61717"/>
        <label>1</label>
    </ligand>
    <ligandPart>
        <name>Fe</name>
        <dbReference type="ChEBI" id="CHEBI:18248"/>
    </ligandPart>
</feature>
<feature type="binding site" description="axial binding residue" evidence="5">
    <location>
        <position position="192"/>
    </location>
    <ligand>
        <name>heme c</name>
        <dbReference type="ChEBI" id="CHEBI:61717"/>
        <label>2</label>
    </ligand>
    <ligandPart>
        <name>Fe</name>
        <dbReference type="ChEBI" id="CHEBI:18248"/>
    </ligandPart>
</feature>
<keyword evidence="2 5" id="KW-0479">Metal-binding</keyword>
<dbReference type="Proteomes" id="UP000190064">
    <property type="component" value="Unassembled WGS sequence"/>
</dbReference>
<feature type="binding site" description="axial binding residue" evidence="5">
    <location>
        <position position="90"/>
    </location>
    <ligand>
        <name>heme c</name>
        <dbReference type="ChEBI" id="CHEBI:61717"/>
        <label>1</label>
    </ligand>
    <ligandPart>
        <name>Fe</name>
        <dbReference type="ChEBI" id="CHEBI:18248"/>
    </ligandPart>
</feature>
<dbReference type="Gene3D" id="1.10.760.10">
    <property type="entry name" value="Cytochrome c-like domain"/>
    <property type="match status" value="2"/>
</dbReference>
<dbReference type="STRING" id="966.BTA35_0205440"/>
<proteinExistence type="predicted"/>
<dbReference type="PROSITE" id="PS51007">
    <property type="entry name" value="CYTC"/>
    <property type="match status" value="2"/>
</dbReference>
<keyword evidence="3 5" id="KW-0408">Iron</keyword>
<dbReference type="GO" id="GO:0042597">
    <property type="term" value="C:periplasmic space"/>
    <property type="evidence" value="ECO:0007669"/>
    <property type="project" value="InterPro"/>
</dbReference>
<feature type="binding site" description="covalent" evidence="4">
    <location>
        <position position="46"/>
    </location>
    <ligand>
        <name>heme c</name>
        <dbReference type="ChEBI" id="CHEBI:61717"/>
        <label>1</label>
    </ligand>
</feature>
<dbReference type="InterPro" id="IPR009056">
    <property type="entry name" value="Cyt_c-like_dom"/>
</dbReference>
<feature type="domain" description="Cytochrome c" evidence="7">
    <location>
        <begin position="31"/>
        <end position="113"/>
    </location>
</feature>
<comment type="caution">
    <text evidence="8">The sequence shown here is derived from an EMBL/GenBank/DDBJ whole genome shotgun (WGS) entry which is preliminary data.</text>
</comment>
<dbReference type="SUPFAM" id="SSF46626">
    <property type="entry name" value="Cytochrome c"/>
    <property type="match status" value="2"/>
</dbReference>
<evidence type="ECO:0000256" key="4">
    <source>
        <dbReference type="PIRSR" id="PIRSR000005-1"/>
    </source>
</evidence>
<dbReference type="GO" id="GO:0005506">
    <property type="term" value="F:iron ion binding"/>
    <property type="evidence" value="ECO:0007669"/>
    <property type="project" value="InterPro"/>
</dbReference>
<feature type="domain" description="Cytochrome c" evidence="7">
    <location>
        <begin position="125"/>
        <end position="215"/>
    </location>
</feature>
<comment type="PTM">
    <text evidence="4">Binds 2 heme c groups covalently per subunit.</text>
</comment>
<protein>
    <recommendedName>
        <fullName evidence="7">Cytochrome c domain-containing protein</fullName>
    </recommendedName>
</protein>
<dbReference type="PANTHER" id="PTHR33751:SF11">
    <property type="entry name" value="BLL4483 PROTEIN"/>
    <property type="match status" value="1"/>
</dbReference>
<evidence type="ECO:0000256" key="6">
    <source>
        <dbReference type="SAM" id="SignalP"/>
    </source>
</evidence>
<evidence type="ECO:0000256" key="5">
    <source>
        <dbReference type="PIRSR" id="PIRSR000005-2"/>
    </source>
</evidence>
<feature type="binding site" description="covalent" evidence="4">
    <location>
        <position position="149"/>
    </location>
    <ligand>
        <name>heme c</name>
        <dbReference type="ChEBI" id="CHEBI:61717"/>
        <label>2</label>
    </ligand>
</feature>
<dbReference type="InterPro" id="IPR036909">
    <property type="entry name" value="Cyt_c-like_dom_sf"/>
</dbReference>
<organism evidence="8 9">
    <name type="scientific">Oceanospirillum linum</name>
    <dbReference type="NCBI Taxonomy" id="966"/>
    <lineage>
        <taxon>Bacteria</taxon>
        <taxon>Pseudomonadati</taxon>
        <taxon>Pseudomonadota</taxon>
        <taxon>Gammaproteobacteria</taxon>
        <taxon>Oceanospirillales</taxon>
        <taxon>Oceanospirillaceae</taxon>
        <taxon>Oceanospirillum</taxon>
    </lineage>
</organism>
<feature type="binding site" description="covalent" evidence="4">
    <location>
        <position position="43"/>
    </location>
    <ligand>
        <name>heme c</name>
        <dbReference type="ChEBI" id="CHEBI:61717"/>
        <label>1</label>
    </ligand>
</feature>
<keyword evidence="1 4" id="KW-0349">Heme</keyword>
<dbReference type="AlphaFoldDB" id="A0A1T1HCG1"/>
<gene>
    <name evidence="8" type="ORF">BTA35_0205440</name>
</gene>
<dbReference type="InterPro" id="IPR024167">
    <property type="entry name" value="Cytochrome_c4-like"/>
</dbReference>
<dbReference type="GO" id="GO:0020037">
    <property type="term" value="F:heme binding"/>
    <property type="evidence" value="ECO:0007669"/>
    <property type="project" value="InterPro"/>
</dbReference>
<dbReference type="PANTHER" id="PTHR33751">
    <property type="entry name" value="CBB3-TYPE CYTOCHROME C OXIDASE SUBUNIT FIXP"/>
    <property type="match status" value="1"/>
</dbReference>
<reference evidence="8" key="1">
    <citation type="submission" date="2017-02" db="EMBL/GenBank/DDBJ databases">
        <title>Draft Genome Sequence of the Salt Water Bacterium Oceanospirillum linum ATCC 11336.</title>
        <authorList>
            <person name="Trachtenberg A.M."/>
            <person name="Carney J.G."/>
            <person name="Linnane J.D."/>
            <person name="Rheaume B.A."/>
            <person name="Pitts N.L."/>
            <person name="Mykles D.L."/>
            <person name="Maclea K.S."/>
        </authorList>
    </citation>
    <scope>NUCLEOTIDE SEQUENCE [LARGE SCALE GENOMIC DNA]</scope>
    <source>
        <strain evidence="8">ATCC 11336</strain>
    </source>
</reference>
<keyword evidence="6" id="KW-0732">Signal</keyword>
<feature type="binding site" description="axial binding residue" evidence="5">
    <location>
        <position position="150"/>
    </location>
    <ligand>
        <name>heme c</name>
        <dbReference type="ChEBI" id="CHEBI:61717"/>
        <label>2</label>
    </ligand>
    <ligandPart>
        <name>Fe</name>
        <dbReference type="ChEBI" id="CHEBI:18248"/>
    </ligandPart>
</feature>
<dbReference type="Pfam" id="PF00034">
    <property type="entry name" value="Cytochrom_C"/>
    <property type="match status" value="2"/>
</dbReference>
<evidence type="ECO:0000256" key="1">
    <source>
        <dbReference type="ARBA" id="ARBA00022617"/>
    </source>
</evidence>
<keyword evidence="9" id="KW-1185">Reference proteome</keyword>
<evidence type="ECO:0000313" key="8">
    <source>
        <dbReference type="EMBL" id="OOV87486.1"/>
    </source>
</evidence>
<accession>A0A1T1HCG1</accession>
<dbReference type="PIRSF" id="PIRSF000005">
    <property type="entry name" value="Cytochrome_c4"/>
    <property type="match status" value="1"/>
</dbReference>
<sequence length="217" mass="23564">MLMKKQLKPRIASLVLALSCGGASGLALADADPIKGQQTSAMCIACHQADGNGKSNAGAESWPRLAGLNAEYIEKQLRDFRGGLRQSATMMPFANMLTEQQIKNVSAYYAQLTPTHTEAVSLTDEQQALGKRLAVRGDWDRYIPACNSCHGPDAAGVGKSFPELAGQHSDYIRQQLHAWKNGSRSNDPNNLMLAVAKRMTEQDIDAVALWLAKQPIK</sequence>
<name>A0A1T1HCG1_OCELI</name>